<evidence type="ECO:0000313" key="2">
    <source>
        <dbReference type="EMBL" id="MBB5495623.1"/>
    </source>
</evidence>
<reference evidence="2 3" key="1">
    <citation type="submission" date="2020-08" db="EMBL/GenBank/DDBJ databases">
        <title>Sequencing the genomes of 1000 actinobacteria strains.</title>
        <authorList>
            <person name="Klenk H.-P."/>
        </authorList>
    </citation>
    <scope>NUCLEOTIDE SEQUENCE [LARGE SCALE GENOMIC DNA]</scope>
    <source>
        <strain evidence="2 3">DSM 44598</strain>
    </source>
</reference>
<dbReference type="InterPro" id="IPR010281">
    <property type="entry name" value="DUF885"/>
</dbReference>
<dbReference type="AlphaFoldDB" id="A0A840WJH0"/>
<gene>
    <name evidence="2" type="ORF">HNR07_006760</name>
</gene>
<dbReference type="PANTHER" id="PTHR33361:SF15">
    <property type="entry name" value="DUF885 FAMILY LIPOPROTEIN"/>
    <property type="match status" value="1"/>
</dbReference>
<organism evidence="2 3">
    <name type="scientific">Nocardiopsis metallicus</name>
    <dbReference type="NCBI Taxonomy" id="179819"/>
    <lineage>
        <taxon>Bacteria</taxon>
        <taxon>Bacillati</taxon>
        <taxon>Actinomycetota</taxon>
        <taxon>Actinomycetes</taxon>
        <taxon>Streptosporangiales</taxon>
        <taxon>Nocardiopsidaceae</taxon>
        <taxon>Nocardiopsis</taxon>
    </lineage>
</organism>
<evidence type="ECO:0008006" key="4">
    <source>
        <dbReference type="Google" id="ProtNLM"/>
    </source>
</evidence>
<feature type="region of interest" description="Disordered" evidence="1">
    <location>
        <begin position="1"/>
        <end position="27"/>
    </location>
</feature>
<dbReference type="PANTHER" id="PTHR33361">
    <property type="entry name" value="GLR0591 PROTEIN"/>
    <property type="match status" value="1"/>
</dbReference>
<name>A0A840WJH0_9ACTN</name>
<evidence type="ECO:0000256" key="1">
    <source>
        <dbReference type="SAM" id="MobiDB-lite"/>
    </source>
</evidence>
<sequence length="539" mass="58861">MPAQSHTPAQPHSSAQSQGSARAHNDELSPRLRAIADLMPGGMREGAGMHEYDGRAADLSPKGVSAALAKLGGRPLADPHDEAHLSAFENALRYELGELQWHRANPLYHAGEMDLSGYDREYASEAERDAARTAHLRLWPGLADNAIAALDRLPAPIAQSLLGAVRGLAEGIPDSVPEDVRREALAAHARLLSHVEHAAEHGPDSAALGTEALSRLMGTGEAMEVDLDALAARADAERDRLRAKLAEATERLAPGRDPMEFSRELTRQHPDTDGVLGAARTWTRIALDFTEERGLAPYGDGECRVDVPPPALRWATAMMAWSGPWEQDNPSFYYITPPDSELSEAEAAEWLEQFSHTTLPAVSVHEVAPGHFSHGRALRRAPSEVRRALHSMTFAEGWAHYAEEMCLEEGFGAYAAERLGDPDWTADHFEIGVWLEALIRVTRLSVAIGMHTGTMTVEEAAARFSEDTPLQGPAALSEARRATFDPTYGRYTWGKLEIMALRERAREQWGSEFSLPRFHRALLELGSPPLGLIPAALDA</sequence>
<proteinExistence type="predicted"/>
<dbReference type="Pfam" id="PF05960">
    <property type="entry name" value="DUF885"/>
    <property type="match status" value="1"/>
</dbReference>
<dbReference type="EMBL" id="JACHDO010000001">
    <property type="protein sequence ID" value="MBB5495623.1"/>
    <property type="molecule type" value="Genomic_DNA"/>
</dbReference>
<keyword evidence="3" id="KW-1185">Reference proteome</keyword>
<protein>
    <recommendedName>
        <fullName evidence="4">DUF885 domain-containing protein</fullName>
    </recommendedName>
</protein>
<dbReference type="Proteomes" id="UP000579647">
    <property type="component" value="Unassembled WGS sequence"/>
</dbReference>
<feature type="compositionally biased region" description="Polar residues" evidence="1">
    <location>
        <begin position="1"/>
        <end position="20"/>
    </location>
</feature>
<accession>A0A840WJH0</accession>
<comment type="caution">
    <text evidence="2">The sequence shown here is derived from an EMBL/GenBank/DDBJ whole genome shotgun (WGS) entry which is preliminary data.</text>
</comment>
<evidence type="ECO:0000313" key="3">
    <source>
        <dbReference type="Proteomes" id="UP000579647"/>
    </source>
</evidence>